<evidence type="ECO:0000313" key="2">
    <source>
        <dbReference type="EMBL" id="QDG50407.1"/>
    </source>
</evidence>
<name>A0A4Y6PQW2_PERCE</name>
<dbReference type="SUPFAM" id="SSF50129">
    <property type="entry name" value="GroES-like"/>
    <property type="match status" value="1"/>
</dbReference>
<reference evidence="2 3" key="1">
    <citation type="submission" date="2019-06" db="EMBL/GenBank/DDBJ databases">
        <title>Persicimonas caeni gen. nov., sp. nov., a predatory bacterium isolated from solar saltern.</title>
        <authorList>
            <person name="Wang S."/>
        </authorList>
    </citation>
    <scope>NUCLEOTIDE SEQUENCE [LARGE SCALE GENOMIC DNA]</scope>
    <source>
        <strain evidence="2 3">YN101</strain>
    </source>
</reference>
<sequence length="336" mass="36392">MKAYQIQDDFGLDNFKQVERPDPTPGPGQVLVRMKAASPNFRDILMIEGQYNPRQPLPLIPFSDGAGEVAEVGEGVERVEVGDRVMPIFAQDWIAGEPSRARFKSTLGGPLDGAIAEYVLVDQKGVVPIPEHLSFEEAATLPCAALTAWNALAEHGDVKAGDVVVCQGTGGVSMFGLQFAQLLGAEVIMTSSSNEKLERVAQMGASHGINYRDEEKWGKVVRKLTGGRGADHIIEVGGAGTLQQSLTAVRYGGQVSVIGVLSGVAQKLNVIPILMHNIRVQGIFVGSREMLENMVRAIEVNEMRPVVDRVFEFGEAREALEYMKAGKHFGKVVVRI</sequence>
<dbReference type="PANTHER" id="PTHR45033">
    <property type="match status" value="1"/>
</dbReference>
<keyword evidence="3" id="KW-1185">Reference proteome</keyword>
<dbReference type="PANTHER" id="PTHR45033:SF2">
    <property type="entry name" value="ZINC-TYPE ALCOHOL DEHYDROGENASE-LIKE PROTEIN C1773.06C"/>
    <property type="match status" value="1"/>
</dbReference>
<dbReference type="RefSeq" id="WP_141196900.1">
    <property type="nucleotide sequence ID" value="NZ_CP041186.1"/>
</dbReference>
<organism evidence="2 3">
    <name type="scientific">Persicimonas caeni</name>
    <dbReference type="NCBI Taxonomy" id="2292766"/>
    <lineage>
        <taxon>Bacteria</taxon>
        <taxon>Deltaproteobacteria</taxon>
        <taxon>Bradymonadales</taxon>
        <taxon>Bradymonadaceae</taxon>
        <taxon>Persicimonas</taxon>
    </lineage>
</organism>
<dbReference type="InterPro" id="IPR052711">
    <property type="entry name" value="Zinc_ADH-like"/>
</dbReference>
<accession>A0A5B8Y374</accession>
<dbReference type="EMBL" id="CP041186">
    <property type="protein sequence ID" value="QDG50407.1"/>
    <property type="molecule type" value="Genomic_DNA"/>
</dbReference>
<gene>
    <name evidence="2" type="ORF">FIV42_06565</name>
</gene>
<dbReference type="Gene3D" id="3.90.180.10">
    <property type="entry name" value="Medium-chain alcohol dehydrogenases, catalytic domain"/>
    <property type="match status" value="1"/>
</dbReference>
<dbReference type="Proteomes" id="UP000315995">
    <property type="component" value="Chromosome"/>
</dbReference>
<dbReference type="CDD" id="cd08276">
    <property type="entry name" value="MDR7"/>
    <property type="match status" value="1"/>
</dbReference>
<dbReference type="InterPro" id="IPR011032">
    <property type="entry name" value="GroES-like_sf"/>
</dbReference>
<dbReference type="Gene3D" id="3.40.50.720">
    <property type="entry name" value="NAD(P)-binding Rossmann-like Domain"/>
    <property type="match status" value="1"/>
</dbReference>
<dbReference type="AlphaFoldDB" id="A0A4Y6PQW2"/>
<dbReference type="InterPro" id="IPR020843">
    <property type="entry name" value="ER"/>
</dbReference>
<dbReference type="InterPro" id="IPR013154">
    <property type="entry name" value="ADH-like_N"/>
</dbReference>
<protein>
    <submittedName>
        <fullName evidence="2">NAD(P)-dependent alcohol dehydrogenase</fullName>
    </submittedName>
</protein>
<accession>A0A4Y6PQW2</accession>
<dbReference type="InterPro" id="IPR036291">
    <property type="entry name" value="NAD(P)-bd_dom_sf"/>
</dbReference>
<dbReference type="GO" id="GO:0016491">
    <property type="term" value="F:oxidoreductase activity"/>
    <property type="evidence" value="ECO:0007669"/>
    <property type="project" value="InterPro"/>
</dbReference>
<dbReference type="Pfam" id="PF08240">
    <property type="entry name" value="ADH_N"/>
    <property type="match status" value="1"/>
</dbReference>
<dbReference type="OrthoDB" id="9787435at2"/>
<dbReference type="SMART" id="SM00829">
    <property type="entry name" value="PKS_ER"/>
    <property type="match status" value="1"/>
</dbReference>
<dbReference type="SUPFAM" id="SSF51735">
    <property type="entry name" value="NAD(P)-binding Rossmann-fold domains"/>
    <property type="match status" value="1"/>
</dbReference>
<feature type="domain" description="Enoyl reductase (ER)" evidence="1">
    <location>
        <begin position="11"/>
        <end position="334"/>
    </location>
</feature>
<evidence type="ECO:0000259" key="1">
    <source>
        <dbReference type="SMART" id="SM00829"/>
    </source>
</evidence>
<proteinExistence type="predicted"/>
<dbReference type="InterPro" id="IPR013149">
    <property type="entry name" value="ADH-like_C"/>
</dbReference>
<evidence type="ECO:0000313" key="3">
    <source>
        <dbReference type="Proteomes" id="UP000315995"/>
    </source>
</evidence>
<dbReference type="Pfam" id="PF00107">
    <property type="entry name" value="ADH_zinc_N"/>
    <property type="match status" value="1"/>
</dbReference>